<dbReference type="Gene3D" id="3.30.460.10">
    <property type="entry name" value="Beta Polymerase, domain 2"/>
    <property type="match status" value="1"/>
</dbReference>
<evidence type="ECO:0000313" key="2">
    <source>
        <dbReference type="Proteomes" id="UP000192906"/>
    </source>
</evidence>
<dbReference type="Proteomes" id="UP000192906">
    <property type="component" value="Unassembled WGS sequence"/>
</dbReference>
<dbReference type="STRING" id="1519643.SAMN06295933_1819"/>
<dbReference type="Pfam" id="PF04229">
    <property type="entry name" value="GrpB"/>
    <property type="match status" value="1"/>
</dbReference>
<gene>
    <name evidence="1" type="ORF">SAMN06295933_1819</name>
</gene>
<sequence>MYKETLEQKIKRVIAESVDVVPHNPEWSELFEIEKVHMRACFPDDFILRIEHFGSTAVPGLLAKPIVDMVIEISDEERGRKLIPNVLEPQGYDCFWRPIGNENVPPYFTWCIKRDETGQRSHHLHFVKRGFKDKDLRFRDVLRKNSGIANQYAELKANLAIEHKNDRVAYTAAKGEFIRRVLDMPCTGHLRLIC</sequence>
<protein>
    <submittedName>
        <fullName evidence="1">GrpB domain, predicted nucleotidyltransferase, UPF0157 family</fullName>
    </submittedName>
</protein>
<dbReference type="OrthoDB" id="9799092at2"/>
<reference evidence="2" key="1">
    <citation type="submission" date="2017-04" db="EMBL/GenBank/DDBJ databases">
        <authorList>
            <person name="Varghese N."/>
            <person name="Submissions S."/>
        </authorList>
    </citation>
    <scope>NUCLEOTIDE SEQUENCE [LARGE SCALE GENOMIC DNA]</scope>
    <source>
        <strain evidence="2">K3S</strain>
    </source>
</reference>
<dbReference type="EMBL" id="FWZU01000003">
    <property type="protein sequence ID" value="SMF14397.1"/>
    <property type="molecule type" value="Genomic_DNA"/>
</dbReference>
<accession>A0A1X7DEZ5</accession>
<dbReference type="PANTHER" id="PTHR34822">
    <property type="entry name" value="GRPB DOMAIN PROTEIN (AFU_ORTHOLOGUE AFUA_1G01530)"/>
    <property type="match status" value="1"/>
</dbReference>
<evidence type="ECO:0000313" key="1">
    <source>
        <dbReference type="EMBL" id="SMF14397.1"/>
    </source>
</evidence>
<organism evidence="1 2">
    <name type="scientific">Desulfovibrio gilichinskyi</name>
    <dbReference type="NCBI Taxonomy" id="1519643"/>
    <lineage>
        <taxon>Bacteria</taxon>
        <taxon>Pseudomonadati</taxon>
        <taxon>Thermodesulfobacteriota</taxon>
        <taxon>Desulfovibrionia</taxon>
        <taxon>Desulfovibrionales</taxon>
        <taxon>Desulfovibrionaceae</taxon>
        <taxon>Desulfovibrio</taxon>
    </lineage>
</organism>
<name>A0A1X7DEZ5_9BACT</name>
<dbReference type="InterPro" id="IPR007344">
    <property type="entry name" value="GrpB/CoaE"/>
</dbReference>
<keyword evidence="1" id="KW-0808">Transferase</keyword>
<dbReference type="RefSeq" id="WP_085101454.1">
    <property type="nucleotide sequence ID" value="NZ_FWZU01000003.1"/>
</dbReference>
<dbReference type="AlphaFoldDB" id="A0A1X7DEZ5"/>
<keyword evidence="2" id="KW-1185">Reference proteome</keyword>
<dbReference type="GO" id="GO:0016740">
    <property type="term" value="F:transferase activity"/>
    <property type="evidence" value="ECO:0007669"/>
    <property type="project" value="UniProtKB-KW"/>
</dbReference>
<dbReference type="PANTHER" id="PTHR34822:SF1">
    <property type="entry name" value="GRPB FAMILY PROTEIN"/>
    <property type="match status" value="1"/>
</dbReference>
<proteinExistence type="predicted"/>
<dbReference type="SUPFAM" id="SSF81301">
    <property type="entry name" value="Nucleotidyltransferase"/>
    <property type="match status" value="1"/>
</dbReference>
<dbReference type="InterPro" id="IPR043519">
    <property type="entry name" value="NT_sf"/>
</dbReference>